<keyword evidence="2" id="KW-1185">Reference proteome</keyword>
<reference evidence="2" key="1">
    <citation type="journal article" date="2019" name="Int. J. Syst. Evol. Microbiol.">
        <title>The Global Catalogue of Microorganisms (GCM) 10K type strain sequencing project: providing services to taxonomists for standard genome sequencing and annotation.</title>
        <authorList>
            <consortium name="The Broad Institute Genomics Platform"/>
            <consortium name="The Broad Institute Genome Sequencing Center for Infectious Disease"/>
            <person name="Wu L."/>
            <person name="Ma J."/>
        </authorList>
    </citation>
    <scope>NUCLEOTIDE SEQUENCE [LARGE SCALE GENOMIC DNA]</scope>
    <source>
        <strain evidence="2">NBRC 102407</strain>
    </source>
</reference>
<gene>
    <name evidence="1" type="ORF">GCM10007933_15810</name>
</gene>
<comment type="caution">
    <text evidence="1">The sequence shown here is derived from an EMBL/GenBank/DDBJ whole genome shotgun (WGS) entry which is preliminary data.</text>
</comment>
<protein>
    <submittedName>
        <fullName evidence="1">Uncharacterized protein</fullName>
    </submittedName>
</protein>
<organism evidence="1 2">
    <name type="scientific">Zoogloea oryzae</name>
    <dbReference type="NCBI Taxonomy" id="310767"/>
    <lineage>
        <taxon>Bacteria</taxon>
        <taxon>Pseudomonadati</taxon>
        <taxon>Pseudomonadota</taxon>
        <taxon>Betaproteobacteria</taxon>
        <taxon>Rhodocyclales</taxon>
        <taxon>Zoogloeaceae</taxon>
        <taxon>Zoogloea</taxon>
    </lineage>
</organism>
<evidence type="ECO:0000313" key="2">
    <source>
        <dbReference type="Proteomes" id="UP001157167"/>
    </source>
</evidence>
<dbReference type="Proteomes" id="UP001157167">
    <property type="component" value="Unassembled WGS sequence"/>
</dbReference>
<accession>A0ABQ6F979</accession>
<sequence length="212" mass="23806">MLAGSPDTWLAQFRDLGEQMSEAIEAAWPICIRPLQTKKDAMTHEDHITEHLVQALRRTKKVPGRIEYQQVLLIDDADGNVSLSSSIDFVLTVGDDEEVYLAYECKRLNVPYAARVRSLCVPYVKEGLMRFVTGQYSNGLPMATMIGYVMNGDNDRARRGLRKVMKARTATLGLTSEQDHPSVPGGATRFSSTHTCRPGHSMRVEHYLLPWP</sequence>
<dbReference type="EMBL" id="BSPX01000019">
    <property type="protein sequence ID" value="GLT22123.1"/>
    <property type="molecule type" value="Genomic_DNA"/>
</dbReference>
<proteinExistence type="predicted"/>
<name>A0ABQ6F979_9RHOO</name>
<evidence type="ECO:0000313" key="1">
    <source>
        <dbReference type="EMBL" id="GLT22123.1"/>
    </source>
</evidence>